<gene>
    <name evidence="3" type="ORF">P171DRAFT_478010</name>
</gene>
<name>A0A9P4P672_9PLEO</name>
<sequence>MRAASFFILAQPQGLLVLTGAMNLTCYCESSLTVWSVHQRVELQATVGDSIPEICGKALDTPNNRSFGLKDVPVVINILGYVVEHSQTSCETALHEIVSDCFGRQGCIGGSVKGQGQPTYEAYYRPGASNPFQDDHSNLVSRGRGTEKTRRPSPHTTRPKKSKTKPKDKSKTTPKTKSHNGKPKQRQRRPKSKVDVETPTKSDKTVGKHTKARASAKIVPTKTCFAAGSSVKLSALAYPDRKDMARLRPSARYFGYTKPDACTSFAFRQQGMLQNEPNVNPKDYQVEHVLEWQTVTDFFTWVRDKKNHRFPDPTDPQKDVDFCKFWKTTWTGAHPQSFSLVPGGPERTAVDHLKWGFPGLENRAHEFAFLHKTLSKWKAQARTLYTNGHSVNLTLCRCGLTSTVT</sequence>
<dbReference type="AlphaFoldDB" id="A0A9P4P672"/>
<dbReference type="OrthoDB" id="3762642at2759"/>
<reference evidence="3" key="1">
    <citation type="journal article" date="2020" name="Stud. Mycol.">
        <title>101 Dothideomycetes genomes: a test case for predicting lifestyles and emergence of pathogens.</title>
        <authorList>
            <person name="Haridas S."/>
            <person name="Albert R."/>
            <person name="Binder M."/>
            <person name="Bloem J."/>
            <person name="Labutti K."/>
            <person name="Salamov A."/>
            <person name="Andreopoulos B."/>
            <person name="Baker S."/>
            <person name="Barry K."/>
            <person name="Bills G."/>
            <person name="Bluhm B."/>
            <person name="Cannon C."/>
            <person name="Castanera R."/>
            <person name="Culley D."/>
            <person name="Daum C."/>
            <person name="Ezra D."/>
            <person name="Gonzalez J."/>
            <person name="Henrissat B."/>
            <person name="Kuo A."/>
            <person name="Liang C."/>
            <person name="Lipzen A."/>
            <person name="Lutzoni F."/>
            <person name="Magnuson J."/>
            <person name="Mondo S."/>
            <person name="Nolan M."/>
            <person name="Ohm R."/>
            <person name="Pangilinan J."/>
            <person name="Park H.-J."/>
            <person name="Ramirez L."/>
            <person name="Alfaro M."/>
            <person name="Sun H."/>
            <person name="Tritt A."/>
            <person name="Yoshinaga Y."/>
            <person name="Zwiers L.-H."/>
            <person name="Turgeon B."/>
            <person name="Goodwin S."/>
            <person name="Spatafora J."/>
            <person name="Crous P."/>
            <person name="Grigoriev I."/>
        </authorList>
    </citation>
    <scope>NUCLEOTIDE SEQUENCE</scope>
    <source>
        <strain evidence="3">CBS 690.94</strain>
    </source>
</reference>
<evidence type="ECO:0000256" key="1">
    <source>
        <dbReference type="SAM" id="MobiDB-lite"/>
    </source>
</evidence>
<evidence type="ECO:0000313" key="3">
    <source>
        <dbReference type="EMBL" id="KAF2437309.1"/>
    </source>
</evidence>
<feature type="compositionally biased region" description="Basic residues" evidence="1">
    <location>
        <begin position="172"/>
        <end position="191"/>
    </location>
</feature>
<comment type="caution">
    <text evidence="3">The sequence shown here is derived from an EMBL/GenBank/DDBJ whole genome shotgun (WGS) entry which is preliminary data.</text>
</comment>
<dbReference type="Proteomes" id="UP000799764">
    <property type="component" value="Unassembled WGS sequence"/>
</dbReference>
<evidence type="ECO:0000256" key="2">
    <source>
        <dbReference type="SAM" id="SignalP"/>
    </source>
</evidence>
<accession>A0A9P4P672</accession>
<organism evidence="3 4">
    <name type="scientific">Karstenula rhodostoma CBS 690.94</name>
    <dbReference type="NCBI Taxonomy" id="1392251"/>
    <lineage>
        <taxon>Eukaryota</taxon>
        <taxon>Fungi</taxon>
        <taxon>Dikarya</taxon>
        <taxon>Ascomycota</taxon>
        <taxon>Pezizomycotina</taxon>
        <taxon>Dothideomycetes</taxon>
        <taxon>Pleosporomycetidae</taxon>
        <taxon>Pleosporales</taxon>
        <taxon>Massarineae</taxon>
        <taxon>Didymosphaeriaceae</taxon>
        <taxon>Karstenula</taxon>
    </lineage>
</organism>
<feature type="chain" id="PRO_5040239812" evidence="2">
    <location>
        <begin position="22"/>
        <end position="405"/>
    </location>
</feature>
<evidence type="ECO:0000313" key="4">
    <source>
        <dbReference type="Proteomes" id="UP000799764"/>
    </source>
</evidence>
<keyword evidence="2" id="KW-0732">Signal</keyword>
<feature type="region of interest" description="Disordered" evidence="1">
    <location>
        <begin position="120"/>
        <end position="214"/>
    </location>
</feature>
<dbReference type="EMBL" id="MU001516">
    <property type="protein sequence ID" value="KAF2437309.1"/>
    <property type="molecule type" value="Genomic_DNA"/>
</dbReference>
<feature type="compositionally biased region" description="Basic residues" evidence="1">
    <location>
        <begin position="151"/>
        <end position="164"/>
    </location>
</feature>
<protein>
    <submittedName>
        <fullName evidence="3">Uncharacterized protein</fullName>
    </submittedName>
</protein>
<proteinExistence type="predicted"/>
<feature type="compositionally biased region" description="Basic and acidic residues" evidence="1">
    <location>
        <begin position="192"/>
        <end position="206"/>
    </location>
</feature>
<feature type="signal peptide" evidence="2">
    <location>
        <begin position="1"/>
        <end position="21"/>
    </location>
</feature>
<keyword evidence="4" id="KW-1185">Reference proteome</keyword>